<gene>
    <name evidence="2" type="ORF">BDA96_02G179100</name>
</gene>
<organism evidence="2 3">
    <name type="scientific">Sorghum bicolor</name>
    <name type="common">Sorghum</name>
    <name type="synonym">Sorghum vulgare</name>
    <dbReference type="NCBI Taxonomy" id="4558"/>
    <lineage>
        <taxon>Eukaryota</taxon>
        <taxon>Viridiplantae</taxon>
        <taxon>Streptophyta</taxon>
        <taxon>Embryophyta</taxon>
        <taxon>Tracheophyta</taxon>
        <taxon>Spermatophyta</taxon>
        <taxon>Magnoliopsida</taxon>
        <taxon>Liliopsida</taxon>
        <taxon>Poales</taxon>
        <taxon>Poaceae</taxon>
        <taxon>PACMAD clade</taxon>
        <taxon>Panicoideae</taxon>
        <taxon>Andropogonodae</taxon>
        <taxon>Andropogoneae</taxon>
        <taxon>Sorghinae</taxon>
        <taxon>Sorghum</taxon>
    </lineage>
</organism>
<protein>
    <submittedName>
        <fullName evidence="2">Uncharacterized protein</fullName>
    </submittedName>
</protein>
<accession>A0A921UT78</accession>
<evidence type="ECO:0000313" key="3">
    <source>
        <dbReference type="Proteomes" id="UP000807115"/>
    </source>
</evidence>
<evidence type="ECO:0000313" key="2">
    <source>
        <dbReference type="EMBL" id="KAG0543313.1"/>
    </source>
</evidence>
<evidence type="ECO:0000256" key="1">
    <source>
        <dbReference type="SAM" id="MobiDB-lite"/>
    </source>
</evidence>
<dbReference type="Proteomes" id="UP000807115">
    <property type="component" value="Chromosome 2"/>
</dbReference>
<feature type="compositionally biased region" description="Basic and acidic residues" evidence="1">
    <location>
        <begin position="79"/>
        <end position="108"/>
    </location>
</feature>
<comment type="caution">
    <text evidence="2">The sequence shown here is derived from an EMBL/GenBank/DDBJ whole genome shotgun (WGS) entry which is preliminary data.</text>
</comment>
<reference evidence="2" key="1">
    <citation type="journal article" date="2019" name="BMC Genomics">
        <title>A new reference genome for Sorghum bicolor reveals high levels of sequence similarity between sweet and grain genotypes: implications for the genetics of sugar metabolism.</title>
        <authorList>
            <person name="Cooper E.A."/>
            <person name="Brenton Z.W."/>
            <person name="Flinn B.S."/>
            <person name="Jenkins J."/>
            <person name="Shu S."/>
            <person name="Flowers D."/>
            <person name="Luo F."/>
            <person name="Wang Y."/>
            <person name="Xia P."/>
            <person name="Barry K."/>
            <person name="Daum C."/>
            <person name="Lipzen A."/>
            <person name="Yoshinaga Y."/>
            <person name="Schmutz J."/>
            <person name="Saski C."/>
            <person name="Vermerris W."/>
            <person name="Kresovich S."/>
        </authorList>
    </citation>
    <scope>NUCLEOTIDE SEQUENCE</scope>
</reference>
<dbReference type="AlphaFoldDB" id="A0A921UT78"/>
<name>A0A921UT78_SORBI</name>
<reference evidence="2" key="2">
    <citation type="submission" date="2020-10" db="EMBL/GenBank/DDBJ databases">
        <authorList>
            <person name="Cooper E.A."/>
            <person name="Brenton Z.W."/>
            <person name="Flinn B.S."/>
            <person name="Jenkins J."/>
            <person name="Shu S."/>
            <person name="Flowers D."/>
            <person name="Luo F."/>
            <person name="Wang Y."/>
            <person name="Xia P."/>
            <person name="Barry K."/>
            <person name="Daum C."/>
            <person name="Lipzen A."/>
            <person name="Yoshinaga Y."/>
            <person name="Schmutz J."/>
            <person name="Saski C."/>
            <person name="Vermerris W."/>
            <person name="Kresovich S."/>
        </authorList>
    </citation>
    <scope>NUCLEOTIDE SEQUENCE</scope>
</reference>
<dbReference type="EMBL" id="CM027681">
    <property type="protein sequence ID" value="KAG0543313.1"/>
    <property type="molecule type" value="Genomic_DNA"/>
</dbReference>
<feature type="compositionally biased region" description="Pro residues" evidence="1">
    <location>
        <begin position="49"/>
        <end position="61"/>
    </location>
</feature>
<sequence length="194" mass="20725">MQLKVDIFLVQQNFRPAHSAPATRNFVRRSAPATRGNTAIISPRASPAPSWPHPPRPPPPRLAGSPSSPAHPPAPRPHNRADAVGHAPRRELVAERPRPAHRELREAAAKPVAAAPRPPCPSGRAPPTRLLEAAAKPAARPAFRVLTAPWYCRAAVGDESSAVGDESRSGPPSPVVRTSEWVSFGFRVENAGVL</sequence>
<feature type="region of interest" description="Disordered" evidence="1">
    <location>
        <begin position="21"/>
        <end position="127"/>
    </location>
</feature>
<proteinExistence type="predicted"/>